<dbReference type="AlphaFoldDB" id="A0A0C2YQT4"/>
<dbReference type="InterPro" id="IPR001849">
    <property type="entry name" value="PH_domain"/>
</dbReference>
<evidence type="ECO:0000259" key="2">
    <source>
        <dbReference type="SMART" id="SM00233"/>
    </source>
</evidence>
<dbReference type="HOGENOM" id="CLU_008203_0_0_1"/>
<organism evidence="3 4">
    <name type="scientific">Hebeloma cylindrosporum</name>
    <dbReference type="NCBI Taxonomy" id="76867"/>
    <lineage>
        <taxon>Eukaryota</taxon>
        <taxon>Fungi</taxon>
        <taxon>Dikarya</taxon>
        <taxon>Basidiomycota</taxon>
        <taxon>Agaricomycotina</taxon>
        <taxon>Agaricomycetes</taxon>
        <taxon>Agaricomycetidae</taxon>
        <taxon>Agaricales</taxon>
        <taxon>Agaricineae</taxon>
        <taxon>Hymenogastraceae</taxon>
        <taxon>Hebeloma</taxon>
    </lineage>
</organism>
<feature type="domain" description="PH" evidence="2">
    <location>
        <begin position="850"/>
        <end position="1006"/>
    </location>
</feature>
<dbReference type="OrthoDB" id="5579281at2759"/>
<feature type="region of interest" description="Disordered" evidence="1">
    <location>
        <begin position="1"/>
        <end position="23"/>
    </location>
</feature>
<sequence>MASISNNGEGPSTLPEPSDKSILSDNLSNVAHRRIFIGPMPEKVIAHTEAAQGKRTKLTVESVFSLSLDKDNAHHPDKREEVSRVLKDNAFKFFLHKGGKAEDWGTEQEEGTVEELLNRWKESDWGKLWTHRHHHKKKKEHQGDDNWFGTSFEVGALLGVNVMQGNEHLKTKAVPSKPLKPTPTDIVSESVAPTGMETFVTAPSSIPPAIPQINAPVQQNNLQLRYSPENEGDLTPASSSTGLLARQANSEGHLRVDLKGKAKMVQYEDSSTNPSGTPPRPAPPEDVLSRTKTTVEPNTSLAATIANESRASSPSELQWGDVVLKDRMLVRVSYTKLENIAQFDDAINRTTRNLRYEDWGEFLVAWRKDRIEVYKDHTTPGKDWMTGHKHLAYIIPLRSSRTRLSLYSFIDLTFSISCAPTPTRLNSSKTRWIFNGDKDGTNIFIFKLKSRTRAYDWTWQLWRFMGGQIPTSIDIYNPRMSTKVTIDIPDAEGSNTASLYSTFTRENIIKLCTECLRNVPDWQYLMERQLQAGKSVQLAWRVGAHLDWIWLEEDVCGIYRNWSVLCGLAFKQSTRPPVLEARLAEHFPTHIHTKAGKHIDEPPSIEGYLHRIRPNSQSRQSIYLSTHNGNLFTLNIFQAFPPMPPGLAPAWSLYVDPETRRHAEVRRGTNQIMMATGVCDLRNIIAVRRASHPVPTHMHDQKEQAHDDDTWFGVWENSSEDRHEHDEHDEGGEAGLDKFGDRTRMRIRRSFELLLRTGNVVRFEAHSCQAALEWIQRLRDLIFYWKSRHRIDAKEEIELAQAHRPRLTPLTRVLQDDEREPPEPPADPSAPYASMSSMYNWCILEGCMPICKGGRLYLKKGLHGQYKHIQLFLVAGHLVRFHIGPQSSLYPAVRKKINLLDAYVCSGYFAAMTLPKGQYSPNAAPAPRRYQDGLETEDREEDMIFMLWYRPQPQMLNADQDPTAIAVDTKFIPQLSSKNKVLVFKTRSLLERDSWCWAINSEIEKIVRAQRKREEILRETGNLLKLE</sequence>
<feature type="region of interest" description="Disordered" evidence="1">
    <location>
        <begin position="810"/>
        <end position="831"/>
    </location>
</feature>
<feature type="region of interest" description="Disordered" evidence="1">
    <location>
        <begin position="265"/>
        <end position="292"/>
    </location>
</feature>
<dbReference type="InterPro" id="IPR057379">
    <property type="entry name" value="PH_SPO71"/>
</dbReference>
<dbReference type="STRING" id="686832.A0A0C2YQT4"/>
<gene>
    <name evidence="3" type="ORF">M413DRAFT_69317</name>
</gene>
<dbReference type="PANTHER" id="PTHR28076">
    <property type="entry name" value="SPORULATION-SPECIFIC PROTEIN 71"/>
    <property type="match status" value="1"/>
</dbReference>
<reference evidence="3 4" key="1">
    <citation type="submission" date="2014-04" db="EMBL/GenBank/DDBJ databases">
        <authorList>
            <consortium name="DOE Joint Genome Institute"/>
            <person name="Kuo A."/>
            <person name="Gay G."/>
            <person name="Dore J."/>
            <person name="Kohler A."/>
            <person name="Nagy L.G."/>
            <person name="Floudas D."/>
            <person name="Copeland A."/>
            <person name="Barry K.W."/>
            <person name="Cichocki N."/>
            <person name="Veneault-Fourrey C."/>
            <person name="LaButti K."/>
            <person name="Lindquist E.A."/>
            <person name="Lipzen A."/>
            <person name="Lundell T."/>
            <person name="Morin E."/>
            <person name="Murat C."/>
            <person name="Sun H."/>
            <person name="Tunlid A."/>
            <person name="Henrissat B."/>
            <person name="Grigoriev I.V."/>
            <person name="Hibbett D.S."/>
            <person name="Martin F."/>
            <person name="Nordberg H.P."/>
            <person name="Cantor M.N."/>
            <person name="Hua S.X."/>
        </authorList>
    </citation>
    <scope>NUCLEOTIDE SEQUENCE [LARGE SCALE GENOMIC DNA]</scope>
    <source>
        <strain evidence="4">h7</strain>
    </source>
</reference>
<accession>A0A0C2YQT4</accession>
<name>A0A0C2YQT4_HEBCY</name>
<dbReference type="PANTHER" id="PTHR28076:SF1">
    <property type="entry name" value="PROSPORE MEMBRANE ADAPTER PROTEIN SPO71"/>
    <property type="match status" value="1"/>
</dbReference>
<dbReference type="Pfam" id="PF23207">
    <property type="entry name" value="PH_SPO71"/>
    <property type="match status" value="1"/>
</dbReference>
<evidence type="ECO:0000256" key="1">
    <source>
        <dbReference type="SAM" id="MobiDB-lite"/>
    </source>
</evidence>
<feature type="domain" description="PH" evidence="2">
    <location>
        <begin position="603"/>
        <end position="785"/>
    </location>
</feature>
<dbReference type="GO" id="GO:1902657">
    <property type="term" value="P:protein localization to prospore membrane"/>
    <property type="evidence" value="ECO:0007669"/>
    <property type="project" value="InterPro"/>
</dbReference>
<protein>
    <recommendedName>
        <fullName evidence="2">PH domain-containing protein</fullName>
    </recommendedName>
</protein>
<proteinExistence type="predicted"/>
<evidence type="ECO:0000313" key="4">
    <source>
        <dbReference type="Proteomes" id="UP000053424"/>
    </source>
</evidence>
<dbReference type="Proteomes" id="UP000053424">
    <property type="component" value="Unassembled WGS sequence"/>
</dbReference>
<dbReference type="SMART" id="SM00233">
    <property type="entry name" value="PH"/>
    <property type="match status" value="2"/>
</dbReference>
<dbReference type="InterPro" id="IPR039486">
    <property type="entry name" value="Mug56/Spo71_PH"/>
</dbReference>
<reference evidence="4" key="2">
    <citation type="submission" date="2015-01" db="EMBL/GenBank/DDBJ databases">
        <title>Evolutionary Origins and Diversification of the Mycorrhizal Mutualists.</title>
        <authorList>
            <consortium name="DOE Joint Genome Institute"/>
            <consortium name="Mycorrhizal Genomics Consortium"/>
            <person name="Kohler A."/>
            <person name="Kuo A."/>
            <person name="Nagy L.G."/>
            <person name="Floudas D."/>
            <person name="Copeland A."/>
            <person name="Barry K.W."/>
            <person name="Cichocki N."/>
            <person name="Veneault-Fourrey C."/>
            <person name="LaButti K."/>
            <person name="Lindquist E.A."/>
            <person name="Lipzen A."/>
            <person name="Lundell T."/>
            <person name="Morin E."/>
            <person name="Murat C."/>
            <person name="Riley R."/>
            <person name="Ohm R."/>
            <person name="Sun H."/>
            <person name="Tunlid A."/>
            <person name="Henrissat B."/>
            <person name="Grigoriev I.V."/>
            <person name="Hibbett D.S."/>
            <person name="Martin F."/>
        </authorList>
    </citation>
    <scope>NUCLEOTIDE SEQUENCE [LARGE SCALE GENOMIC DNA]</scope>
    <source>
        <strain evidence="4">h7</strain>
    </source>
</reference>
<dbReference type="InterPro" id="IPR040345">
    <property type="entry name" value="Mug56/Spo71"/>
</dbReference>
<evidence type="ECO:0000313" key="3">
    <source>
        <dbReference type="EMBL" id="KIM43387.1"/>
    </source>
</evidence>
<dbReference type="Pfam" id="PF15404">
    <property type="entry name" value="PH_4"/>
    <property type="match status" value="1"/>
</dbReference>
<dbReference type="EMBL" id="KN831776">
    <property type="protein sequence ID" value="KIM43387.1"/>
    <property type="molecule type" value="Genomic_DNA"/>
</dbReference>
<keyword evidence="4" id="KW-1185">Reference proteome</keyword>
<feature type="compositionally biased region" description="Polar residues" evidence="1">
    <location>
        <begin position="1"/>
        <end position="10"/>
    </location>
</feature>